<dbReference type="GO" id="GO:0045150">
    <property type="term" value="P:acetoin catabolic process"/>
    <property type="evidence" value="ECO:0007669"/>
    <property type="project" value="UniProtKB-UniPathway"/>
</dbReference>
<keyword evidence="7" id="KW-1185">Reference proteome</keyword>
<dbReference type="RefSeq" id="WP_236544436.1">
    <property type="nucleotide sequence ID" value="NZ_LAXJ01000006.1"/>
</dbReference>
<dbReference type="EMBL" id="LAXJ01000006">
    <property type="protein sequence ID" value="KRS13372.1"/>
    <property type="molecule type" value="Genomic_DNA"/>
</dbReference>
<keyword evidence="4" id="KW-0006">Acetoin catabolism</keyword>
<evidence type="ECO:0000259" key="5">
    <source>
        <dbReference type="Pfam" id="PF00850"/>
    </source>
</evidence>
<dbReference type="InterPro" id="IPR023696">
    <property type="entry name" value="Ureohydrolase_dom_sf"/>
</dbReference>
<accession>A0A0T5NWZ7</accession>
<organism evidence="6 7">
    <name type="scientific">Roseovarius atlanticus</name>
    <dbReference type="NCBI Taxonomy" id="1641875"/>
    <lineage>
        <taxon>Bacteria</taxon>
        <taxon>Pseudomonadati</taxon>
        <taxon>Pseudomonadota</taxon>
        <taxon>Alphaproteobacteria</taxon>
        <taxon>Rhodobacterales</taxon>
        <taxon>Roseobacteraceae</taxon>
        <taxon>Roseovarius</taxon>
    </lineage>
</organism>
<gene>
    <name evidence="6" type="ORF">XM53_07230</name>
</gene>
<dbReference type="InterPro" id="IPR037138">
    <property type="entry name" value="His_deacetylse_dom_sf"/>
</dbReference>
<comment type="similarity">
    <text evidence="2">Belongs to the histone deacetylase family.</text>
</comment>
<dbReference type="Pfam" id="PF00850">
    <property type="entry name" value="Hist_deacetyl"/>
    <property type="match status" value="1"/>
</dbReference>
<dbReference type="InterPro" id="IPR023801">
    <property type="entry name" value="His_deacetylse_dom"/>
</dbReference>
<dbReference type="SUPFAM" id="SSF52768">
    <property type="entry name" value="Arginase/deacetylase"/>
    <property type="match status" value="1"/>
</dbReference>
<dbReference type="PANTHER" id="PTHR10625:SF10">
    <property type="entry name" value="HISTONE DEACETYLASE HDAC1"/>
    <property type="match status" value="1"/>
</dbReference>
<dbReference type="GO" id="GO:0004407">
    <property type="term" value="F:histone deacetylase activity"/>
    <property type="evidence" value="ECO:0007669"/>
    <property type="project" value="TreeGrafter"/>
</dbReference>
<dbReference type="PANTHER" id="PTHR10625">
    <property type="entry name" value="HISTONE DEACETYLASE HDAC1-RELATED"/>
    <property type="match status" value="1"/>
</dbReference>
<feature type="domain" description="Histone deacetylase" evidence="5">
    <location>
        <begin position="25"/>
        <end position="310"/>
    </location>
</feature>
<dbReference type="PATRIC" id="fig|1641875.4.peg.3831"/>
<evidence type="ECO:0000313" key="6">
    <source>
        <dbReference type="EMBL" id="KRS13372.1"/>
    </source>
</evidence>
<comment type="pathway">
    <text evidence="1">Ketone degradation; acetoin degradation.</text>
</comment>
<dbReference type="InterPro" id="IPR003085">
    <property type="entry name" value="AcuC"/>
</dbReference>
<sequence>MTAAALHPIFIGSEIYRGSSYGARHPLSIPRVPTVMDLCRAMGWLPRTQFRVSPRAKPAALTRFHTPAYITALQQAEAARTVDETTRQRHQIGTLSNPIFPEIYRRPATAAGGSLLAADLLAQGGIVYNPGGGTHHGMADHAAGFCYLNDPVLAIKAFLAQGLTRIAYVDIDAHHCDGVAAAFHGDPRVLMISTHEEARWPFTGALDDRAGSHAINLPLPRGTHDDDFALLRDAILLPAVQDWQPQVIVLQCGADAVLEDPLARLALSNNAHWQVVTALKQMAPRLLVLGGGGYNPWTVGRLWSGVWATLNGFEIPDRLPERARSVLAALSWTRQRGDRPDHLVETLRDTPRHGPVQNEIRRRVQVLQARRRVWV</sequence>
<dbReference type="UniPathway" id="UPA00040"/>
<evidence type="ECO:0000256" key="3">
    <source>
        <dbReference type="ARBA" id="ARBA00020218"/>
    </source>
</evidence>
<dbReference type="CDD" id="cd09994">
    <property type="entry name" value="HDAC_AcuC_like"/>
    <property type="match status" value="1"/>
</dbReference>
<comment type="caution">
    <text evidence="6">The sequence shown here is derived from an EMBL/GenBank/DDBJ whole genome shotgun (WGS) entry which is preliminary data.</text>
</comment>
<evidence type="ECO:0000256" key="2">
    <source>
        <dbReference type="ARBA" id="ARBA00005947"/>
    </source>
</evidence>
<evidence type="ECO:0000313" key="7">
    <source>
        <dbReference type="Proteomes" id="UP000051295"/>
    </source>
</evidence>
<dbReference type="Gene3D" id="3.40.800.20">
    <property type="entry name" value="Histone deacetylase domain"/>
    <property type="match status" value="1"/>
</dbReference>
<dbReference type="PRINTS" id="PR01270">
    <property type="entry name" value="HDASUPER"/>
</dbReference>
<dbReference type="STRING" id="1641875.XM53_07230"/>
<dbReference type="Proteomes" id="UP000051295">
    <property type="component" value="Unassembled WGS sequence"/>
</dbReference>
<dbReference type="GO" id="GO:0040029">
    <property type="term" value="P:epigenetic regulation of gene expression"/>
    <property type="evidence" value="ECO:0007669"/>
    <property type="project" value="TreeGrafter"/>
</dbReference>
<dbReference type="InterPro" id="IPR000286">
    <property type="entry name" value="HDACs"/>
</dbReference>
<name>A0A0T5NWZ7_9RHOB</name>
<proteinExistence type="inferred from homology"/>
<dbReference type="AlphaFoldDB" id="A0A0T5NWZ7"/>
<evidence type="ECO:0000256" key="4">
    <source>
        <dbReference type="ARBA" id="ARBA00022627"/>
    </source>
</evidence>
<evidence type="ECO:0000256" key="1">
    <source>
        <dbReference type="ARBA" id="ARBA00005101"/>
    </source>
</evidence>
<reference evidence="6 7" key="1">
    <citation type="submission" date="2015-04" db="EMBL/GenBank/DDBJ databases">
        <title>The draft genome sequence of Roseovarius sp.R12b.</title>
        <authorList>
            <person name="Li G."/>
            <person name="Lai Q."/>
            <person name="Shao Z."/>
            <person name="Yan P."/>
        </authorList>
    </citation>
    <scope>NUCLEOTIDE SEQUENCE [LARGE SCALE GENOMIC DNA]</scope>
    <source>
        <strain evidence="6 7">R12B</strain>
    </source>
</reference>
<protein>
    <recommendedName>
        <fullName evidence="3">Acetoin utilization protein AcuC</fullName>
    </recommendedName>
</protein>